<gene>
    <name evidence="2" type="ORF">ONB1V03_LOCUS11871</name>
</gene>
<protein>
    <recommendedName>
        <fullName evidence="1">Ketoreductase domain-containing protein</fullName>
    </recommendedName>
</protein>
<proteinExistence type="predicted"/>
<dbReference type="EMBL" id="CAJPVJ010009170">
    <property type="protein sequence ID" value="CAG2172414.1"/>
    <property type="molecule type" value="Genomic_DNA"/>
</dbReference>
<dbReference type="OrthoDB" id="6509454at2759"/>
<dbReference type="InterPro" id="IPR002347">
    <property type="entry name" value="SDR_fam"/>
</dbReference>
<dbReference type="InterPro" id="IPR036291">
    <property type="entry name" value="NAD(P)-bd_dom_sf"/>
</dbReference>
<accession>A0A7R9QR02</accession>
<dbReference type="EMBL" id="OC923995">
    <property type="protein sequence ID" value="CAD7655227.1"/>
    <property type="molecule type" value="Genomic_DNA"/>
</dbReference>
<reference evidence="2" key="1">
    <citation type="submission" date="2020-11" db="EMBL/GenBank/DDBJ databases">
        <authorList>
            <person name="Tran Van P."/>
        </authorList>
    </citation>
    <scope>NUCLEOTIDE SEQUENCE</scope>
</reference>
<dbReference type="NCBIfam" id="NF005559">
    <property type="entry name" value="PRK07231.1"/>
    <property type="match status" value="1"/>
</dbReference>
<dbReference type="PRINTS" id="PR00081">
    <property type="entry name" value="GDHRDH"/>
</dbReference>
<organism evidence="2">
    <name type="scientific">Oppiella nova</name>
    <dbReference type="NCBI Taxonomy" id="334625"/>
    <lineage>
        <taxon>Eukaryota</taxon>
        <taxon>Metazoa</taxon>
        <taxon>Ecdysozoa</taxon>
        <taxon>Arthropoda</taxon>
        <taxon>Chelicerata</taxon>
        <taxon>Arachnida</taxon>
        <taxon>Acari</taxon>
        <taxon>Acariformes</taxon>
        <taxon>Sarcoptiformes</taxon>
        <taxon>Oribatida</taxon>
        <taxon>Brachypylina</taxon>
        <taxon>Oppioidea</taxon>
        <taxon>Oppiidae</taxon>
        <taxon>Oppiella</taxon>
    </lineage>
</organism>
<dbReference type="PANTHER" id="PTHR43975">
    <property type="entry name" value="ZGC:101858"/>
    <property type="match status" value="1"/>
</dbReference>
<keyword evidence="3" id="KW-1185">Reference proteome</keyword>
<dbReference type="PRINTS" id="PR00080">
    <property type="entry name" value="SDRFAMILY"/>
</dbReference>
<sequence>MSLTFNFSGKVVLITGSSSGIGAATAVQFSRAGANVVVTGRRADKVSEVAKECLKVSPKQSKALEVVADVTKPEDLRRLVDTTVKHFGKLDVLVNNAGAGVFAKIEGKDFYDKFQKAMQINLNSVVYLTHICVEHLEKTKGNIVNISSVAGKRAVTAFSPYCVAKCALDMFTKCMAAELGPKRIRVNVINPGPISTEFAAATGIPQHILDKHRQDFVAKMPISRVGESEEVGDAILYLASDHAAFVTGTNLIVDGGVIAGWCADLNELTLTIPEK</sequence>
<evidence type="ECO:0000313" key="2">
    <source>
        <dbReference type="EMBL" id="CAD7655227.1"/>
    </source>
</evidence>
<dbReference type="Pfam" id="PF13561">
    <property type="entry name" value="adh_short_C2"/>
    <property type="match status" value="1"/>
</dbReference>
<feature type="domain" description="Ketoreductase" evidence="1">
    <location>
        <begin position="10"/>
        <end position="197"/>
    </location>
</feature>
<dbReference type="Proteomes" id="UP000728032">
    <property type="component" value="Unassembled WGS sequence"/>
</dbReference>
<dbReference type="AlphaFoldDB" id="A0A7R9QR02"/>
<dbReference type="Gene3D" id="3.40.50.720">
    <property type="entry name" value="NAD(P)-binding Rossmann-like Domain"/>
    <property type="match status" value="1"/>
</dbReference>
<dbReference type="SUPFAM" id="SSF51735">
    <property type="entry name" value="NAD(P)-binding Rossmann-fold domains"/>
    <property type="match status" value="1"/>
</dbReference>
<dbReference type="InterPro" id="IPR057326">
    <property type="entry name" value="KR_dom"/>
</dbReference>
<dbReference type="FunFam" id="3.40.50.720:FF:000084">
    <property type="entry name" value="Short-chain dehydrogenase reductase"/>
    <property type="match status" value="1"/>
</dbReference>
<name>A0A7R9QR02_9ACAR</name>
<dbReference type="PANTHER" id="PTHR43975:SF2">
    <property type="entry name" value="EG:BACR7A4.14 PROTEIN-RELATED"/>
    <property type="match status" value="1"/>
</dbReference>
<evidence type="ECO:0000313" key="3">
    <source>
        <dbReference type="Proteomes" id="UP000728032"/>
    </source>
</evidence>
<dbReference type="SMART" id="SM00822">
    <property type="entry name" value="PKS_KR"/>
    <property type="match status" value="1"/>
</dbReference>
<evidence type="ECO:0000259" key="1">
    <source>
        <dbReference type="SMART" id="SM00822"/>
    </source>
</evidence>